<evidence type="ECO:0000313" key="5">
    <source>
        <dbReference type="EMBL" id="PIK62866.1"/>
    </source>
</evidence>
<feature type="compositionally biased region" description="Polar residues" evidence="3">
    <location>
        <begin position="750"/>
        <end position="764"/>
    </location>
</feature>
<keyword evidence="6" id="KW-1185">Reference proteome</keyword>
<dbReference type="PROSITE" id="PS51845">
    <property type="entry name" value="PDEASE_I_2"/>
    <property type="match status" value="1"/>
</dbReference>
<dbReference type="Gene3D" id="1.10.1300.10">
    <property type="entry name" value="3'5'-cyclic nucleotide phosphodiesterase, catalytic domain"/>
    <property type="match status" value="2"/>
</dbReference>
<evidence type="ECO:0000256" key="2">
    <source>
        <dbReference type="ARBA" id="ARBA00022801"/>
    </source>
</evidence>
<gene>
    <name evidence="5" type="ORF">BSL78_00200</name>
</gene>
<feature type="compositionally biased region" description="Basic and acidic residues" evidence="3">
    <location>
        <begin position="729"/>
        <end position="749"/>
    </location>
</feature>
<dbReference type="Pfam" id="PF00233">
    <property type="entry name" value="PDEase_I"/>
    <property type="match status" value="1"/>
</dbReference>
<dbReference type="OrthoDB" id="189220at2759"/>
<keyword evidence="1" id="KW-0479">Metal-binding</keyword>
<sequence>MVMSFKLSSVKCILDQGYFDILTFRYAYSRTPTTADEELQFPTFTGQYSPVPGDSRSTSPADATSPKSDSNAKYRSLSVGTGAHSPRSTSPVQLTSSFSKFGRSSFSSGSASDDAMEGLSPRLEIPTFDERRSSGETSLLDPRKSITLTIVNNSAKSSEDEDEQAAKETEGEVPAMETTAPAHPPVKKRNSVTISENVTIIDDNGGRLNGSDTADLDHDDETDGGLDEPLPEDWDPTLPECQELLAGLDEWDFPIFELSSVAGDNILSNVAYRLFMDAGIFETFRLPVKEFINYFRALENGYRDKPYHNRVHAADVLHGVYYMCTQQIPGFTQVSPEDLDPMGLADKEEPDSAFHTPAVTPRASLSSDSSYGILAGNLPALELMALFTAALCTTTTTQEGPTLFSWLRKLHSIHGLMGPVTQPFNYQWLDSINLVFGIAILYNDRSVLENHHAAASWNLFLSKPEYNFLSSLDEAEFRRFRYLVVELILATDLKRHFDFLVEFNAKVNDVDASGINWASEGDRLLVAEMCIKLADISGPTKQKDLHMNWTNRISKEFYDQGDAEAQLGLPISPYMDRNNSQLAKLQEGFINHLVAPLCNAYGSAGLLPGLWLDEEDNDSNADKSDKEDSDGSSISPRREKKDQDKDDEEEDEDDDDDSSSDGASEDSKVRPKSSIPQKTRKMVSILTKHLKENHEMWTNVLKEEEASKASEGDSPTEENVVTSKPMAPIREDSEERTSDTHSMEDDRQDGSSSSLAPASPCTTTDADKGAVAGAEGQSYSKLSLKRNQRKRRKRATRV</sequence>
<dbReference type="GO" id="GO:0046872">
    <property type="term" value="F:metal ion binding"/>
    <property type="evidence" value="ECO:0007669"/>
    <property type="project" value="UniProtKB-KW"/>
</dbReference>
<accession>A0A2G8LRG5</accession>
<name>A0A2G8LRG5_STIJA</name>
<dbReference type="GO" id="GO:0004114">
    <property type="term" value="F:3',5'-cyclic-nucleotide phosphodiesterase activity"/>
    <property type="evidence" value="ECO:0007669"/>
    <property type="project" value="InterPro"/>
</dbReference>
<feature type="compositionally biased region" description="Polar residues" evidence="3">
    <location>
        <begin position="55"/>
        <end position="73"/>
    </location>
</feature>
<feature type="compositionally biased region" description="Basic residues" evidence="3">
    <location>
        <begin position="783"/>
        <end position="798"/>
    </location>
</feature>
<comment type="caution">
    <text evidence="5">The sequence shown here is derived from an EMBL/GenBank/DDBJ whole genome shotgun (WGS) entry which is preliminary data.</text>
</comment>
<dbReference type="SUPFAM" id="SSF109604">
    <property type="entry name" value="HD-domain/PDEase-like"/>
    <property type="match status" value="2"/>
</dbReference>
<dbReference type="InterPro" id="IPR036971">
    <property type="entry name" value="PDEase_catalytic_dom_sf"/>
</dbReference>
<dbReference type="EMBL" id="MRZV01000004">
    <property type="protein sequence ID" value="PIK62866.1"/>
    <property type="molecule type" value="Genomic_DNA"/>
</dbReference>
<protein>
    <submittedName>
        <fullName evidence="5">Putative cGMP-inhibited 3',5'-cyclic phosphodiesterase A isoform X 3</fullName>
    </submittedName>
</protein>
<organism evidence="5 6">
    <name type="scientific">Stichopus japonicus</name>
    <name type="common">Sea cucumber</name>
    <dbReference type="NCBI Taxonomy" id="307972"/>
    <lineage>
        <taxon>Eukaryota</taxon>
        <taxon>Metazoa</taxon>
        <taxon>Echinodermata</taxon>
        <taxon>Eleutherozoa</taxon>
        <taxon>Echinozoa</taxon>
        <taxon>Holothuroidea</taxon>
        <taxon>Aspidochirotacea</taxon>
        <taxon>Aspidochirotida</taxon>
        <taxon>Stichopodidae</taxon>
        <taxon>Apostichopus</taxon>
    </lineage>
</organism>
<dbReference type="STRING" id="307972.A0A2G8LRG5"/>
<feature type="compositionally biased region" description="Acidic residues" evidence="3">
    <location>
        <begin position="217"/>
        <end position="234"/>
    </location>
</feature>
<proteinExistence type="predicted"/>
<feature type="compositionally biased region" description="Low complexity" evidence="3">
    <location>
        <begin position="96"/>
        <end position="112"/>
    </location>
</feature>
<feature type="region of interest" description="Disordered" evidence="3">
    <location>
        <begin position="38"/>
        <end position="138"/>
    </location>
</feature>
<feature type="region of interest" description="Disordered" evidence="3">
    <location>
        <begin position="152"/>
        <end position="234"/>
    </location>
</feature>
<evidence type="ECO:0000256" key="3">
    <source>
        <dbReference type="SAM" id="MobiDB-lite"/>
    </source>
</evidence>
<evidence type="ECO:0000313" key="6">
    <source>
        <dbReference type="Proteomes" id="UP000230750"/>
    </source>
</evidence>
<feature type="compositionally biased region" description="Basic and acidic residues" evidence="3">
    <location>
        <begin position="689"/>
        <end position="711"/>
    </location>
</feature>
<feature type="domain" description="PDEase" evidence="4">
    <location>
        <begin position="226"/>
        <end position="704"/>
    </location>
</feature>
<feature type="compositionally biased region" description="Acidic residues" evidence="3">
    <location>
        <begin position="645"/>
        <end position="659"/>
    </location>
</feature>
<evidence type="ECO:0000259" key="4">
    <source>
        <dbReference type="PROSITE" id="PS51845"/>
    </source>
</evidence>
<feature type="region of interest" description="Disordered" evidence="3">
    <location>
        <begin position="347"/>
        <end position="367"/>
    </location>
</feature>
<dbReference type="Proteomes" id="UP000230750">
    <property type="component" value="Unassembled WGS sequence"/>
</dbReference>
<dbReference type="PANTHER" id="PTHR11347">
    <property type="entry name" value="CYCLIC NUCLEOTIDE PHOSPHODIESTERASE"/>
    <property type="match status" value="1"/>
</dbReference>
<keyword evidence="2" id="KW-0378">Hydrolase</keyword>
<dbReference type="InterPro" id="IPR002073">
    <property type="entry name" value="PDEase_catalytic_dom"/>
</dbReference>
<dbReference type="AlphaFoldDB" id="A0A2G8LRG5"/>
<reference evidence="5 6" key="1">
    <citation type="journal article" date="2017" name="PLoS Biol.">
        <title>The sea cucumber genome provides insights into morphological evolution and visceral regeneration.</title>
        <authorList>
            <person name="Zhang X."/>
            <person name="Sun L."/>
            <person name="Yuan J."/>
            <person name="Sun Y."/>
            <person name="Gao Y."/>
            <person name="Zhang L."/>
            <person name="Li S."/>
            <person name="Dai H."/>
            <person name="Hamel J.F."/>
            <person name="Liu C."/>
            <person name="Yu Y."/>
            <person name="Liu S."/>
            <person name="Lin W."/>
            <person name="Guo K."/>
            <person name="Jin S."/>
            <person name="Xu P."/>
            <person name="Storey K.B."/>
            <person name="Huan P."/>
            <person name="Zhang T."/>
            <person name="Zhou Y."/>
            <person name="Zhang J."/>
            <person name="Lin C."/>
            <person name="Li X."/>
            <person name="Xing L."/>
            <person name="Huo D."/>
            <person name="Sun M."/>
            <person name="Wang L."/>
            <person name="Mercier A."/>
            <person name="Li F."/>
            <person name="Yang H."/>
            <person name="Xiang J."/>
        </authorList>
    </citation>
    <scope>NUCLEOTIDE SEQUENCE [LARGE SCALE GENOMIC DNA]</scope>
    <source>
        <strain evidence="5">Shaxun</strain>
        <tissue evidence="5">Muscle</tissue>
    </source>
</reference>
<feature type="region of interest" description="Disordered" evidence="3">
    <location>
        <begin position="616"/>
        <end position="798"/>
    </location>
</feature>
<dbReference type="GO" id="GO:0007165">
    <property type="term" value="P:signal transduction"/>
    <property type="evidence" value="ECO:0007669"/>
    <property type="project" value="InterPro"/>
</dbReference>
<feature type="compositionally biased region" description="Polar residues" evidence="3">
    <location>
        <begin position="86"/>
        <end position="95"/>
    </location>
</feature>
<evidence type="ECO:0000256" key="1">
    <source>
        <dbReference type="ARBA" id="ARBA00022723"/>
    </source>
</evidence>